<dbReference type="EMBL" id="CP002536">
    <property type="protein sequence ID" value="ADY25719.1"/>
    <property type="molecule type" value="Genomic_DNA"/>
</dbReference>
<protein>
    <submittedName>
        <fullName evidence="1">Uncharacterized protein</fullName>
    </submittedName>
</protein>
<dbReference type="AlphaFoldDB" id="F0RKM9"/>
<sequence>MTRALVWPEGLSDDTPLPYRTWKVLDLIDGHLSAAEVARLAGVSEDEVFGALSEAASRAQSHQRLMRPVDPALQQDITRLLGALMGPIAGVIVEEVMEELGPQPYAGTVFQRISQELEPQQRSTFAHLAREQGLA</sequence>
<dbReference type="Proteomes" id="UP000007718">
    <property type="component" value="Chromosome"/>
</dbReference>
<proteinExistence type="predicted"/>
<gene>
    <name evidence="1" type="ordered locus">Deipr_0557</name>
</gene>
<dbReference type="OrthoDB" id="72988at2"/>
<name>F0RKM9_DEIPM</name>
<dbReference type="KEGG" id="dpt:Deipr_0557"/>
<organism evidence="1 2">
    <name type="scientific">Deinococcus proteolyticus (strain ATCC 35074 / DSM 20540 / JCM 6276 / NBRC 101906 / NCIMB 13154 / VKM Ac-1939 / CCM 2703 / MRP)</name>
    <dbReference type="NCBI Taxonomy" id="693977"/>
    <lineage>
        <taxon>Bacteria</taxon>
        <taxon>Thermotogati</taxon>
        <taxon>Deinococcota</taxon>
        <taxon>Deinococci</taxon>
        <taxon>Deinococcales</taxon>
        <taxon>Deinococcaceae</taxon>
        <taxon>Deinococcus</taxon>
    </lineage>
</organism>
<keyword evidence="2" id="KW-1185">Reference proteome</keyword>
<dbReference type="HOGENOM" id="CLU_1913606_0_0_0"/>
<accession>F0RKM9</accession>
<dbReference type="RefSeq" id="WP_013614328.1">
    <property type="nucleotide sequence ID" value="NC_015161.1"/>
</dbReference>
<evidence type="ECO:0000313" key="2">
    <source>
        <dbReference type="Proteomes" id="UP000007718"/>
    </source>
</evidence>
<reference evidence="1 2" key="2">
    <citation type="journal article" date="2012" name="Stand. Genomic Sci.">
        <title>Complete genome sequence of the orange-red pigmented, radioresistant Deinococcus proteolyticus type strain (MRP(T)).</title>
        <authorList>
            <person name="Copeland A."/>
            <person name="Zeytun A."/>
            <person name="Yassawong M."/>
            <person name="Nolan M."/>
            <person name="Lucas S."/>
            <person name="Hammon N."/>
            <person name="Deshpande S."/>
            <person name="Cheng J.F."/>
            <person name="Han C."/>
            <person name="Tapia R."/>
            <person name="Goodwin L.A."/>
            <person name="Pitluck S."/>
            <person name="Mavromatis K."/>
            <person name="Liolios K."/>
            <person name="Pagani I."/>
            <person name="Ivanova N."/>
            <person name="Mikhailova N."/>
            <person name="Pati A."/>
            <person name="Chen A."/>
            <person name="Palaniappan K."/>
            <person name="Land M."/>
            <person name="Hauser L."/>
            <person name="Jeffries C.D."/>
            <person name="Brambilla E.M."/>
            <person name="Rohde M."/>
            <person name="Sikorski J."/>
            <person name="Pukall R."/>
            <person name="Goker M."/>
            <person name="Detter J.C."/>
            <person name="Woyke T."/>
            <person name="Bristow J."/>
            <person name="Eisen J.A."/>
            <person name="Markowitz V."/>
            <person name="Hugenholtz P."/>
            <person name="Kyrpides N.C."/>
            <person name="Klenk H.P."/>
            <person name="Lapidus A."/>
        </authorList>
    </citation>
    <scope>NUCLEOTIDE SEQUENCE [LARGE SCALE GENOMIC DNA]</scope>
    <source>
        <strain evidence="2">ATCC 35074 / DSM 20540 / JCM 6276 / NBRC 101906 / NCIMB 13154 / VKM Ac-1939 / CCM 2703 / MRP</strain>
    </source>
</reference>
<dbReference type="STRING" id="693977.Deipr_0557"/>
<reference evidence="2" key="1">
    <citation type="submission" date="2011-02" db="EMBL/GenBank/DDBJ databases">
        <title>The complete sequence of chromosome of Deinococcus proteolyticus DSM 20540.</title>
        <authorList>
            <consortium name="US DOE Joint Genome Institute (JGI-PGF)"/>
            <person name="Lucas S."/>
            <person name="Copeland A."/>
            <person name="Lapidus A."/>
            <person name="Bruce D."/>
            <person name="Goodwin L."/>
            <person name="Pitluck S."/>
            <person name="Kyrpides N."/>
            <person name="Mavromatis K."/>
            <person name="Pagani I."/>
            <person name="Ivanova N."/>
            <person name="Ovchinnikova G."/>
            <person name="Zeytun A."/>
            <person name="Detter J.C."/>
            <person name="Han C."/>
            <person name="Land M."/>
            <person name="Hauser L."/>
            <person name="Markowitz V."/>
            <person name="Cheng J.-F."/>
            <person name="Hugenholtz P."/>
            <person name="Woyke T."/>
            <person name="Wu D."/>
            <person name="Pukall R."/>
            <person name="Steenblock K."/>
            <person name="Brambilla E."/>
            <person name="Klenk H.-P."/>
            <person name="Eisen J.A."/>
        </authorList>
    </citation>
    <scope>NUCLEOTIDE SEQUENCE [LARGE SCALE GENOMIC DNA]</scope>
    <source>
        <strain evidence="2">ATCC 35074 / DSM 20540 / JCM 6276 / NBRC 101906 / NCIMB 13154 / VKM Ac-1939 / CCM 2703 / MRP</strain>
    </source>
</reference>
<evidence type="ECO:0000313" key="1">
    <source>
        <dbReference type="EMBL" id="ADY25719.1"/>
    </source>
</evidence>